<keyword evidence="2" id="KW-0812">Transmembrane</keyword>
<comment type="caution">
    <text evidence="3">The sequence shown here is derived from an EMBL/GenBank/DDBJ whole genome shotgun (WGS) entry which is preliminary data.</text>
</comment>
<dbReference type="Proteomes" id="UP001530400">
    <property type="component" value="Unassembled WGS sequence"/>
</dbReference>
<dbReference type="EMBL" id="JALLPJ020001158">
    <property type="protein sequence ID" value="KAL3775318.1"/>
    <property type="molecule type" value="Genomic_DNA"/>
</dbReference>
<feature type="region of interest" description="Disordered" evidence="1">
    <location>
        <begin position="147"/>
        <end position="170"/>
    </location>
</feature>
<accession>A0ABD3NHD9</accession>
<reference evidence="3 4" key="1">
    <citation type="submission" date="2024-10" db="EMBL/GenBank/DDBJ databases">
        <title>Updated reference genomes for cyclostephanoid diatoms.</title>
        <authorList>
            <person name="Roberts W.R."/>
            <person name="Alverson A.J."/>
        </authorList>
    </citation>
    <scope>NUCLEOTIDE SEQUENCE [LARGE SCALE GENOMIC DNA]</scope>
    <source>
        <strain evidence="3 4">AJA010-31</strain>
    </source>
</reference>
<organism evidence="3 4">
    <name type="scientific">Cyclotella atomus</name>
    <dbReference type="NCBI Taxonomy" id="382360"/>
    <lineage>
        <taxon>Eukaryota</taxon>
        <taxon>Sar</taxon>
        <taxon>Stramenopiles</taxon>
        <taxon>Ochrophyta</taxon>
        <taxon>Bacillariophyta</taxon>
        <taxon>Coscinodiscophyceae</taxon>
        <taxon>Thalassiosirophycidae</taxon>
        <taxon>Stephanodiscales</taxon>
        <taxon>Stephanodiscaceae</taxon>
        <taxon>Cyclotella</taxon>
    </lineage>
</organism>
<sequence>MRHRRKMVFPTPHPSEHKTLAPIAIANHLLNCSRRRFYLIVIVVASIVFFVLIPTDKLLLLAVDLPTAASTINRAAFNSSDERGILTLTSEYPHPIIIATVRGYVDDAGCKDGSYWRRQQQRHGIGERDLAKITILSSSTADASTADEGTSLIQVGNPEKITNNSTNTTSTDNAMWRTKFRLDLAAPKYLPTYNVQCYTVDYRVEYVNAESALADFPPKSCSFRGTPTFHRIWQTHEFNNDSKSNARDNWIVRSSTANKNWQWTGIADDSSNCPSWKKQRPYSIVIIGDSQPSYTCHHLLYGLTGDNEIDSSHPKVRCVQIKQTLQNQTTFDRYAQELQNSKEDVIIFNPSGLWEAAYGSLNVFRDNFERLLSFIPIERRNAKSKYRQYFMLAPTTAVHPINYPELWKDDKKWSMTQSRVRAINSMGKDLVLKKAGMHKSMSYDTVSISILPAPWDFITLSREEDPMTPTDMRHFNVSTNEMLLTSMLCKLDQMIANDG</sequence>
<evidence type="ECO:0000256" key="2">
    <source>
        <dbReference type="SAM" id="Phobius"/>
    </source>
</evidence>
<protein>
    <submittedName>
        <fullName evidence="3">Uncharacterized protein</fullName>
    </submittedName>
</protein>
<gene>
    <name evidence="3" type="ORF">ACHAWO_012277</name>
</gene>
<keyword evidence="2" id="KW-1133">Transmembrane helix</keyword>
<evidence type="ECO:0000313" key="3">
    <source>
        <dbReference type="EMBL" id="KAL3775318.1"/>
    </source>
</evidence>
<keyword evidence="2" id="KW-0472">Membrane</keyword>
<evidence type="ECO:0000256" key="1">
    <source>
        <dbReference type="SAM" id="MobiDB-lite"/>
    </source>
</evidence>
<proteinExistence type="predicted"/>
<dbReference type="AlphaFoldDB" id="A0ABD3NHD9"/>
<keyword evidence="4" id="KW-1185">Reference proteome</keyword>
<feature type="transmembrane region" description="Helical" evidence="2">
    <location>
        <begin position="37"/>
        <end position="55"/>
    </location>
</feature>
<name>A0ABD3NHD9_9STRA</name>
<evidence type="ECO:0000313" key="4">
    <source>
        <dbReference type="Proteomes" id="UP001530400"/>
    </source>
</evidence>